<organism evidence="8 9">
    <name type="scientific">Glycine soja</name>
    <name type="common">Wild soybean</name>
    <dbReference type="NCBI Taxonomy" id="3848"/>
    <lineage>
        <taxon>Eukaryota</taxon>
        <taxon>Viridiplantae</taxon>
        <taxon>Streptophyta</taxon>
        <taxon>Embryophyta</taxon>
        <taxon>Tracheophyta</taxon>
        <taxon>Spermatophyta</taxon>
        <taxon>Magnoliopsida</taxon>
        <taxon>eudicotyledons</taxon>
        <taxon>Gunneridae</taxon>
        <taxon>Pentapetalae</taxon>
        <taxon>rosids</taxon>
        <taxon>fabids</taxon>
        <taxon>Fabales</taxon>
        <taxon>Fabaceae</taxon>
        <taxon>Papilionoideae</taxon>
        <taxon>50 kb inversion clade</taxon>
        <taxon>NPAAA clade</taxon>
        <taxon>indigoferoid/millettioid clade</taxon>
        <taxon>Phaseoleae</taxon>
        <taxon>Glycine</taxon>
        <taxon>Glycine subgen. Soja</taxon>
    </lineage>
</organism>
<accession>A0A445ISU9</accession>
<dbReference type="Pfam" id="PF00806">
    <property type="entry name" value="PUF"/>
    <property type="match status" value="6"/>
</dbReference>
<dbReference type="GO" id="GO:0006417">
    <property type="term" value="P:regulation of translation"/>
    <property type="evidence" value="ECO:0007669"/>
    <property type="project" value="UniProtKB-KW"/>
</dbReference>
<evidence type="ECO:0000256" key="4">
    <source>
        <dbReference type="PROSITE-ProRule" id="PRU00317"/>
    </source>
</evidence>
<feature type="repeat" description="Pumilio" evidence="4">
    <location>
        <begin position="255"/>
        <end position="293"/>
    </location>
</feature>
<feature type="chain" id="PRO_5019226198" evidence="6">
    <location>
        <begin position="25"/>
        <end position="581"/>
    </location>
</feature>
<feature type="signal peptide" evidence="6">
    <location>
        <begin position="1"/>
        <end position="24"/>
    </location>
</feature>
<feature type="repeat" description="Pumilio" evidence="4">
    <location>
        <begin position="294"/>
        <end position="331"/>
    </location>
</feature>
<evidence type="ECO:0000256" key="5">
    <source>
        <dbReference type="SAM" id="MobiDB-lite"/>
    </source>
</evidence>
<dbReference type="InterPro" id="IPR011989">
    <property type="entry name" value="ARM-like"/>
</dbReference>
<feature type="compositionally biased region" description="Polar residues" evidence="5">
    <location>
        <begin position="41"/>
        <end position="59"/>
    </location>
</feature>
<dbReference type="SMART" id="SM00025">
    <property type="entry name" value="Pumilio"/>
    <property type="match status" value="8"/>
</dbReference>
<comment type="caution">
    <text evidence="8">The sequence shown here is derived from an EMBL/GenBank/DDBJ whole genome shotgun (WGS) entry which is preliminary data.</text>
</comment>
<dbReference type="EMBL" id="QZWG01000010">
    <property type="protein sequence ID" value="RZB89176.1"/>
    <property type="molecule type" value="Genomic_DNA"/>
</dbReference>
<dbReference type="PROSITE" id="PS50303">
    <property type="entry name" value="PUM_HD"/>
    <property type="match status" value="1"/>
</dbReference>
<keyword evidence="6" id="KW-0732">Signal</keyword>
<keyword evidence="3" id="KW-0694">RNA-binding</keyword>
<dbReference type="Proteomes" id="UP000289340">
    <property type="component" value="Chromosome 10"/>
</dbReference>
<keyword evidence="1" id="KW-0677">Repeat</keyword>
<evidence type="ECO:0000256" key="1">
    <source>
        <dbReference type="ARBA" id="ARBA00022737"/>
    </source>
</evidence>
<keyword evidence="9" id="KW-1185">Reference proteome</keyword>
<dbReference type="PANTHER" id="PTHR12537">
    <property type="entry name" value="RNA BINDING PROTEIN PUMILIO-RELATED"/>
    <property type="match status" value="1"/>
</dbReference>
<evidence type="ECO:0000313" key="8">
    <source>
        <dbReference type="EMBL" id="RZB89176.1"/>
    </source>
</evidence>
<gene>
    <name evidence="8" type="ORF">D0Y65_028168</name>
</gene>
<dbReference type="AlphaFoldDB" id="A0A445ISU9"/>
<dbReference type="PROSITE" id="PS50302">
    <property type="entry name" value="PUM"/>
    <property type="match status" value="5"/>
</dbReference>
<dbReference type="InterPro" id="IPR033133">
    <property type="entry name" value="PUM-HD"/>
</dbReference>
<name>A0A445ISU9_GLYSO</name>
<dbReference type="InterPro" id="IPR016024">
    <property type="entry name" value="ARM-type_fold"/>
</dbReference>
<dbReference type="GO" id="GO:0003729">
    <property type="term" value="F:mRNA binding"/>
    <property type="evidence" value="ECO:0007669"/>
    <property type="project" value="TreeGrafter"/>
</dbReference>
<dbReference type="Gene3D" id="1.25.10.10">
    <property type="entry name" value="Leucine-rich Repeat Variant"/>
    <property type="match status" value="1"/>
</dbReference>
<dbReference type="Pfam" id="PF22493">
    <property type="entry name" value="PUF_NOP9"/>
    <property type="match status" value="1"/>
</dbReference>
<sequence length="581" mass="65436">MDHKPNPWAPICFWKSPLGVLCSALMALDEDFNPFPFMQQKKPQNPTQETTSSFPLPSRNPQFSGFDLLNIHDMNMSHPYGFNDHGLHGMRLIGAQNPTVNETFLPLPSRNMQHSGLGWFNHIGETGTSSGVQGFDMNLSNPYDFYDYGTNNKHEASLHNMGIIGATGQDLQNPTFVGTSVPSYSRNLQGSGFGCLNYGQRSAYGVQSLLPRMEALNLSNPYGFNDYDTDLMYEAALHHIRVNGAADYATLPHHNLETHSGHSVSVAKDPRGSRLLQKKINEGTPQEICKILKELKYHLHELINHPFGHFVIQKLFQSSNISVAQKNALVYLIIVDLQKLKNVCMDDQGNRVIQQILANVKEPSMIHKIAVIMRSITLALMKNFNGGYVIQQCLKLFPPVCQNIILDVVAKNCVDIAKDKCGCCSIQKCIEYDELPAFMQLVNKLIFNAVDLAEDSYGNYVMQFLVKRKKMEVNSMLISRLRYRYIRLSKNKYASNVVEELLRYSGADNVAVIARELMKSPEFLNLVQHPYGNYVVQRAVKYTEGPLHERLCSIILSNEKKVSSCLYGKMVLQCARAGCNQ</sequence>
<evidence type="ECO:0000256" key="6">
    <source>
        <dbReference type="SAM" id="SignalP"/>
    </source>
</evidence>
<dbReference type="PANTHER" id="PTHR12537:SF129">
    <property type="entry name" value="PUMILIO HOMOLOG 15-LIKE"/>
    <property type="match status" value="1"/>
</dbReference>
<feature type="repeat" description="Pumilio" evidence="4">
    <location>
        <begin position="516"/>
        <end position="553"/>
    </location>
</feature>
<dbReference type="GO" id="GO:0005737">
    <property type="term" value="C:cytoplasm"/>
    <property type="evidence" value="ECO:0007669"/>
    <property type="project" value="TreeGrafter"/>
</dbReference>
<dbReference type="InterPro" id="IPR001313">
    <property type="entry name" value="Pumilio_RNA-bd_rpt"/>
</dbReference>
<feature type="repeat" description="Pumilio" evidence="4">
    <location>
        <begin position="480"/>
        <end position="515"/>
    </location>
</feature>
<dbReference type="SUPFAM" id="SSF48371">
    <property type="entry name" value="ARM repeat"/>
    <property type="match status" value="1"/>
</dbReference>
<proteinExistence type="predicted"/>
<reference evidence="8 9" key="1">
    <citation type="submission" date="2018-09" db="EMBL/GenBank/DDBJ databases">
        <title>A high-quality reference genome of wild soybean provides a powerful tool to mine soybean genomes.</title>
        <authorList>
            <person name="Xie M."/>
            <person name="Chung C.Y.L."/>
            <person name="Li M.-W."/>
            <person name="Wong F.-L."/>
            <person name="Chan T.-F."/>
            <person name="Lam H.-M."/>
        </authorList>
    </citation>
    <scope>NUCLEOTIDE SEQUENCE [LARGE SCALE GENOMIC DNA]</scope>
    <source>
        <strain evidence="9">cv. W05</strain>
        <tissue evidence="8">Hypocotyl of etiolated seedlings</tissue>
    </source>
</reference>
<feature type="region of interest" description="Disordered" evidence="5">
    <location>
        <begin position="36"/>
        <end position="59"/>
    </location>
</feature>
<evidence type="ECO:0000259" key="7">
    <source>
        <dbReference type="PROSITE" id="PS50303"/>
    </source>
</evidence>
<evidence type="ECO:0000313" key="9">
    <source>
        <dbReference type="Proteomes" id="UP000289340"/>
    </source>
</evidence>
<feature type="domain" description="PUM-HD" evidence="7">
    <location>
        <begin position="232"/>
        <end position="579"/>
    </location>
</feature>
<keyword evidence="2" id="KW-0810">Translation regulation</keyword>
<evidence type="ECO:0000256" key="2">
    <source>
        <dbReference type="ARBA" id="ARBA00022845"/>
    </source>
</evidence>
<protein>
    <submittedName>
        <fullName evidence="8">Putative pumilio-like 7, chloroplastic</fullName>
    </submittedName>
</protein>
<evidence type="ECO:0000256" key="3">
    <source>
        <dbReference type="ARBA" id="ARBA00022884"/>
    </source>
</evidence>
<feature type="repeat" description="Pumilio" evidence="4">
    <location>
        <begin position="444"/>
        <end position="479"/>
    </location>
</feature>